<dbReference type="InterPro" id="IPR001279">
    <property type="entry name" value="Metallo-B-lactamas"/>
</dbReference>
<dbReference type="InterPro" id="IPR036866">
    <property type="entry name" value="RibonucZ/Hydroxyglut_hydro"/>
</dbReference>
<evidence type="ECO:0000259" key="1">
    <source>
        <dbReference type="SMART" id="SM00849"/>
    </source>
</evidence>
<dbReference type="Proteomes" id="UP000215155">
    <property type="component" value="Unassembled WGS sequence"/>
</dbReference>
<protein>
    <submittedName>
        <fullName evidence="2">MBL fold hydrolase</fullName>
    </submittedName>
</protein>
<dbReference type="GO" id="GO:0016740">
    <property type="term" value="F:transferase activity"/>
    <property type="evidence" value="ECO:0007669"/>
    <property type="project" value="TreeGrafter"/>
</dbReference>
<gene>
    <name evidence="2" type="ORF">CFT61_06655</name>
</gene>
<dbReference type="AlphaFoldDB" id="A0AA91YX88"/>
<dbReference type="Gene3D" id="3.60.15.10">
    <property type="entry name" value="Ribonuclease Z/Hydroxyacylglutathione hydrolase-like"/>
    <property type="match status" value="1"/>
</dbReference>
<dbReference type="RefSeq" id="WP_089543674.1">
    <property type="nucleotide sequence ID" value="NZ_NMPZ01000008.1"/>
</dbReference>
<dbReference type="SMART" id="SM00849">
    <property type="entry name" value="Lactamase_B"/>
    <property type="match status" value="1"/>
</dbReference>
<dbReference type="InterPro" id="IPR041712">
    <property type="entry name" value="DHPS-like_MBL-fold"/>
</dbReference>
<organism evidence="2 3">
    <name type="scientific">Segatella copri</name>
    <dbReference type="NCBI Taxonomy" id="165179"/>
    <lineage>
        <taxon>Bacteria</taxon>
        <taxon>Pseudomonadati</taxon>
        <taxon>Bacteroidota</taxon>
        <taxon>Bacteroidia</taxon>
        <taxon>Bacteroidales</taxon>
        <taxon>Prevotellaceae</taxon>
        <taxon>Segatella</taxon>
    </lineage>
</organism>
<dbReference type="InterPro" id="IPR052926">
    <property type="entry name" value="Metallo-beta-lactamase_dom"/>
</dbReference>
<proteinExistence type="predicted"/>
<name>A0AA91YX88_9BACT</name>
<sequence length="272" mass="30694">MDTRIIILSDNRTDNPLLETEHGLSVYLEYNGRKYLLDTGASDLFMRNAEKLGVDLGEVDYCLISHGHNDHIGGLPAFLEMNHRVKVILSSEIPGAEYASARRYLHSITGDVDFQKHGDRFVFIKEDSCVDGIHVYSHLAHHHAQPLGDRTLLIKSDDGKFVKDAFRHELAFVVGDVLFTGCAHNGILNILESIQEPIRLSIGGFHLLDSHLSEHYETDEQLRDISSELARRYPDVDFYTGHCTGEHCYGVLSEEKGLQLHQFHCGDEIDRG</sequence>
<feature type="domain" description="Metallo-beta-lactamase" evidence="1">
    <location>
        <begin position="22"/>
        <end position="242"/>
    </location>
</feature>
<dbReference type="CDD" id="cd07713">
    <property type="entry name" value="DHPS-like_MBL-fold"/>
    <property type="match status" value="1"/>
</dbReference>
<evidence type="ECO:0000313" key="2">
    <source>
        <dbReference type="EMBL" id="OXL44310.1"/>
    </source>
</evidence>
<dbReference type="EMBL" id="NMPZ01000008">
    <property type="protein sequence ID" value="OXL44310.1"/>
    <property type="molecule type" value="Genomic_DNA"/>
</dbReference>
<dbReference type="PANTHER" id="PTHR13754:SF13">
    <property type="entry name" value="METALLO-BETA-LACTAMASE SUPERFAMILY PROTEIN (AFU_ORTHOLOGUE AFUA_3G07630)"/>
    <property type="match status" value="1"/>
</dbReference>
<reference evidence="2 3" key="1">
    <citation type="submission" date="2017-07" db="EMBL/GenBank/DDBJ databases">
        <title>Draft genome sequence of Prevotella copri isolated from the gut of healthy adult Indian.</title>
        <authorList>
            <person name="Das B."/>
            <person name="Bag S."/>
            <person name="Ghosh T.S."/>
        </authorList>
    </citation>
    <scope>NUCLEOTIDE SEQUENCE [LARGE SCALE GENOMIC DNA]</scope>
    <source>
        <strain evidence="2 3">Indica</strain>
    </source>
</reference>
<accession>A0AA91YX88</accession>
<comment type="caution">
    <text evidence="2">The sequence shown here is derived from an EMBL/GenBank/DDBJ whole genome shotgun (WGS) entry which is preliminary data.</text>
</comment>
<dbReference type="Pfam" id="PF00753">
    <property type="entry name" value="Lactamase_B"/>
    <property type="match status" value="1"/>
</dbReference>
<keyword evidence="2" id="KW-0378">Hydrolase</keyword>
<dbReference type="GO" id="GO:0016787">
    <property type="term" value="F:hydrolase activity"/>
    <property type="evidence" value="ECO:0007669"/>
    <property type="project" value="UniProtKB-KW"/>
</dbReference>
<evidence type="ECO:0000313" key="3">
    <source>
        <dbReference type="Proteomes" id="UP000215155"/>
    </source>
</evidence>
<dbReference type="SUPFAM" id="SSF56281">
    <property type="entry name" value="Metallo-hydrolase/oxidoreductase"/>
    <property type="match status" value="1"/>
</dbReference>
<dbReference type="PANTHER" id="PTHR13754">
    <property type="entry name" value="METALLO-BETA-LACTAMASE SUPERFAMILY PROTEIN"/>
    <property type="match status" value="1"/>
</dbReference>